<dbReference type="Proteomes" id="UP000721844">
    <property type="component" value="Unassembled WGS sequence"/>
</dbReference>
<feature type="transmembrane region" description="Helical" evidence="8">
    <location>
        <begin position="13"/>
        <end position="36"/>
    </location>
</feature>
<sequence>MPTIILPLADADFYHTVLLTFSALFAIVNPVVNAIIFGQITADRTHPERMRLARRVGLYSLALLLFSLWVSSYVLNFFGISLGALQVAGGLIIAVGAWHLLHTPEKREVEKQSQVRQDGRTVAAENVNDIAFFPVSIPFTIGPGTISVCITLSADRPTHGSVLPYLLALSTAAVVMAITIWIIFSFADRLAPLFGRTGARAITRLFALLLLCIGVQIVAGGVETLLLPIIAAAKG</sequence>
<dbReference type="NCBIfam" id="TIGR00427">
    <property type="entry name" value="NAAT family transporter"/>
    <property type="match status" value="1"/>
</dbReference>
<gene>
    <name evidence="9" type="ORF">ACELLULO517_08295</name>
</gene>
<keyword evidence="6 8" id="KW-1133">Transmembrane helix</keyword>
<dbReference type="PANTHER" id="PTHR33508:SF2">
    <property type="entry name" value="UPF0056 INNER MEMBRANE PROTEIN MARC"/>
    <property type="match status" value="1"/>
</dbReference>
<evidence type="ECO:0000256" key="2">
    <source>
        <dbReference type="ARBA" id="ARBA00009784"/>
    </source>
</evidence>
<organism evidence="9 10">
    <name type="scientific">Acidisoma cellulosilyticum</name>
    <dbReference type="NCBI Taxonomy" id="2802395"/>
    <lineage>
        <taxon>Bacteria</taxon>
        <taxon>Pseudomonadati</taxon>
        <taxon>Pseudomonadota</taxon>
        <taxon>Alphaproteobacteria</taxon>
        <taxon>Acetobacterales</taxon>
        <taxon>Acidocellaceae</taxon>
        <taxon>Acidisoma</taxon>
    </lineage>
</organism>
<name>A0A963YZW7_9PROT</name>
<feature type="transmembrane region" description="Helical" evidence="8">
    <location>
        <begin position="130"/>
        <end position="153"/>
    </location>
</feature>
<keyword evidence="5 8" id="KW-0812">Transmembrane</keyword>
<evidence type="ECO:0000256" key="6">
    <source>
        <dbReference type="ARBA" id="ARBA00022989"/>
    </source>
</evidence>
<reference evidence="9 10" key="1">
    <citation type="journal article" date="2021" name="Microorganisms">
        <title>Acidisoma silvae sp. nov. and Acidisomacellulosilytica sp. nov., Two Acidophilic Bacteria Isolated from Decaying Wood, Hydrolyzing Cellulose and Producing Poly-3-hydroxybutyrate.</title>
        <authorList>
            <person name="Mieszkin S."/>
            <person name="Pouder E."/>
            <person name="Uroz S."/>
            <person name="Simon-Colin C."/>
            <person name="Alain K."/>
        </authorList>
    </citation>
    <scope>NUCLEOTIDE SEQUENCE [LARGE SCALE GENOMIC DNA]</scope>
    <source>
        <strain evidence="9 10">HW T5.17</strain>
    </source>
</reference>
<dbReference type="EMBL" id="JAESVA010000002">
    <property type="protein sequence ID" value="MCB8880228.1"/>
    <property type="molecule type" value="Genomic_DNA"/>
</dbReference>
<accession>A0A963YZW7</accession>
<keyword evidence="7 8" id="KW-0472">Membrane</keyword>
<comment type="subcellular location">
    <subcellularLocation>
        <location evidence="1">Cell inner membrane</location>
        <topology evidence="1">Multi-pass membrane protein</topology>
    </subcellularLocation>
    <subcellularLocation>
        <location evidence="8">Cell membrane</location>
        <topology evidence="8">Multi-pass membrane protein</topology>
    </subcellularLocation>
</comment>
<keyword evidence="3" id="KW-1003">Cell membrane</keyword>
<evidence type="ECO:0000313" key="9">
    <source>
        <dbReference type="EMBL" id="MCB8880228.1"/>
    </source>
</evidence>
<feature type="transmembrane region" description="Helical" evidence="8">
    <location>
        <begin position="165"/>
        <end position="184"/>
    </location>
</feature>
<dbReference type="AlphaFoldDB" id="A0A963YZW7"/>
<evidence type="ECO:0000256" key="3">
    <source>
        <dbReference type="ARBA" id="ARBA00022475"/>
    </source>
</evidence>
<dbReference type="GO" id="GO:0005886">
    <property type="term" value="C:plasma membrane"/>
    <property type="evidence" value="ECO:0007669"/>
    <property type="project" value="UniProtKB-SubCell"/>
</dbReference>
<protein>
    <recommendedName>
        <fullName evidence="8">UPF0056 membrane protein</fullName>
    </recommendedName>
</protein>
<evidence type="ECO:0000256" key="4">
    <source>
        <dbReference type="ARBA" id="ARBA00022519"/>
    </source>
</evidence>
<evidence type="ECO:0000256" key="8">
    <source>
        <dbReference type="RuleBase" id="RU362048"/>
    </source>
</evidence>
<dbReference type="InterPro" id="IPR002771">
    <property type="entry name" value="Multi_antbiot-R_MarC"/>
</dbReference>
<keyword evidence="4" id="KW-0997">Cell inner membrane</keyword>
<comment type="similarity">
    <text evidence="2 8">Belongs to the UPF0056 (MarC) family.</text>
</comment>
<evidence type="ECO:0000313" key="10">
    <source>
        <dbReference type="Proteomes" id="UP000721844"/>
    </source>
</evidence>
<evidence type="ECO:0000256" key="1">
    <source>
        <dbReference type="ARBA" id="ARBA00004429"/>
    </source>
</evidence>
<dbReference type="Pfam" id="PF01914">
    <property type="entry name" value="MarC"/>
    <property type="match status" value="1"/>
</dbReference>
<proteinExistence type="inferred from homology"/>
<evidence type="ECO:0000256" key="5">
    <source>
        <dbReference type="ARBA" id="ARBA00022692"/>
    </source>
</evidence>
<dbReference type="PANTHER" id="PTHR33508">
    <property type="entry name" value="UPF0056 MEMBRANE PROTEIN YHCE"/>
    <property type="match status" value="1"/>
</dbReference>
<feature type="transmembrane region" description="Helical" evidence="8">
    <location>
        <begin position="80"/>
        <end position="101"/>
    </location>
</feature>
<comment type="caution">
    <text evidence="9">The sequence shown here is derived from an EMBL/GenBank/DDBJ whole genome shotgun (WGS) entry which is preliminary data.</text>
</comment>
<dbReference type="RefSeq" id="WP_227306832.1">
    <property type="nucleotide sequence ID" value="NZ_JAESVA010000002.1"/>
</dbReference>
<feature type="transmembrane region" description="Helical" evidence="8">
    <location>
        <begin position="56"/>
        <end position="74"/>
    </location>
</feature>
<evidence type="ECO:0000256" key="7">
    <source>
        <dbReference type="ARBA" id="ARBA00023136"/>
    </source>
</evidence>
<keyword evidence="10" id="KW-1185">Reference proteome</keyword>
<feature type="transmembrane region" description="Helical" evidence="8">
    <location>
        <begin position="205"/>
        <end position="231"/>
    </location>
</feature>